<evidence type="ECO:0000256" key="3">
    <source>
        <dbReference type="ARBA" id="ARBA00022519"/>
    </source>
</evidence>
<feature type="transmembrane region" description="Helical" evidence="8">
    <location>
        <begin position="6"/>
        <end position="25"/>
    </location>
</feature>
<comment type="similarity">
    <text evidence="7">Belongs to the ThrE exporter (TC 2.A.79) family.</text>
</comment>
<keyword evidence="4 8" id="KW-0812">Transmembrane</keyword>
<evidence type="ECO:0000256" key="5">
    <source>
        <dbReference type="ARBA" id="ARBA00022989"/>
    </source>
</evidence>
<evidence type="ECO:0000313" key="11">
    <source>
        <dbReference type="EMBL" id="QDO90804.1"/>
    </source>
</evidence>
<evidence type="ECO:0000313" key="15">
    <source>
        <dbReference type="Proteomes" id="UP000315953"/>
    </source>
</evidence>
<evidence type="ECO:0000313" key="13">
    <source>
        <dbReference type="Proteomes" id="UP000190409"/>
    </source>
</evidence>
<dbReference type="AlphaFoldDB" id="A0A1S8KQM4"/>
<dbReference type="EMBL" id="NAQV01000006">
    <property type="protein sequence ID" value="RAN64428.1"/>
    <property type="molecule type" value="Genomic_DNA"/>
</dbReference>
<dbReference type="EMBL" id="CP041626">
    <property type="protein sequence ID" value="QDO90804.1"/>
    <property type="molecule type" value="Genomic_DNA"/>
</dbReference>
<feature type="transmembrane region" description="Helical" evidence="8">
    <location>
        <begin position="32"/>
        <end position="51"/>
    </location>
</feature>
<dbReference type="PANTHER" id="PTHR34390:SF1">
    <property type="entry name" value="SUCCINATE TRANSPORTER SUBUNIT YJJB-RELATED"/>
    <property type="match status" value="1"/>
</dbReference>
<feature type="domain" description="Threonine/Serine exporter ThrE" evidence="9">
    <location>
        <begin position="9"/>
        <end position="136"/>
    </location>
</feature>
<keyword evidence="5 8" id="KW-1133">Transmembrane helix</keyword>
<organism evidence="10 13">
    <name type="scientific">Dolosigranulum pigrum</name>
    <dbReference type="NCBI Taxonomy" id="29394"/>
    <lineage>
        <taxon>Bacteria</taxon>
        <taxon>Bacillati</taxon>
        <taxon>Bacillota</taxon>
        <taxon>Bacilli</taxon>
        <taxon>Lactobacillales</taxon>
        <taxon>Carnobacteriaceae</taxon>
        <taxon>Dolosigranulum</taxon>
    </lineage>
</organism>
<evidence type="ECO:0000256" key="7">
    <source>
        <dbReference type="ARBA" id="ARBA00034125"/>
    </source>
</evidence>
<dbReference type="Proteomes" id="UP000315953">
    <property type="component" value="Chromosome"/>
</dbReference>
<evidence type="ECO:0000313" key="14">
    <source>
        <dbReference type="Proteomes" id="UP000249099"/>
    </source>
</evidence>
<feature type="transmembrane region" description="Helical" evidence="8">
    <location>
        <begin position="81"/>
        <end position="101"/>
    </location>
</feature>
<evidence type="ECO:0000256" key="2">
    <source>
        <dbReference type="ARBA" id="ARBA00022475"/>
    </source>
</evidence>
<dbReference type="GeneID" id="42693719"/>
<dbReference type="InterPro" id="IPR050539">
    <property type="entry name" value="ThrE_Dicarb/AminoAcid_Exp"/>
</dbReference>
<dbReference type="EMBL" id="MUYF01000003">
    <property type="protein sequence ID" value="OOL81851.1"/>
    <property type="molecule type" value="Genomic_DNA"/>
</dbReference>
<feature type="transmembrane region" description="Helical" evidence="8">
    <location>
        <begin position="121"/>
        <end position="142"/>
    </location>
</feature>
<accession>A0A1S8KQM4</accession>
<dbReference type="InterPro" id="IPR024528">
    <property type="entry name" value="ThrE_2"/>
</dbReference>
<keyword evidence="2" id="KW-1003">Cell membrane</keyword>
<dbReference type="RefSeq" id="WP_004634869.1">
    <property type="nucleotide sequence ID" value="NZ_CAJHJL010000004.1"/>
</dbReference>
<evidence type="ECO:0000256" key="4">
    <source>
        <dbReference type="ARBA" id="ARBA00022692"/>
    </source>
</evidence>
<evidence type="ECO:0000256" key="8">
    <source>
        <dbReference type="SAM" id="Phobius"/>
    </source>
</evidence>
<proteinExistence type="inferred from homology"/>
<evidence type="ECO:0000313" key="12">
    <source>
        <dbReference type="EMBL" id="RAN64428.1"/>
    </source>
</evidence>
<keyword evidence="3" id="KW-0997">Cell inner membrane</keyword>
<evidence type="ECO:0000256" key="1">
    <source>
        <dbReference type="ARBA" id="ARBA00004651"/>
    </source>
</evidence>
<reference evidence="10 13" key="1">
    <citation type="submission" date="2017-01" db="EMBL/GenBank/DDBJ databases">
        <title>Complete Genome Sequence of Dolosigranulum pigrum isolated from a Patient with interstitial lung disease.</title>
        <authorList>
            <person name="Mukhopadhyay R."/>
            <person name="Joaquin J."/>
            <person name="Hogue R."/>
            <person name="Fitzgerald S."/>
            <person name="Jospin G."/>
            <person name="Eisen J.A."/>
            <person name="Chaturvedi V."/>
        </authorList>
    </citation>
    <scope>NUCLEOTIDE SEQUENCE [LARGE SCALE GENOMIC DNA]</scope>
    <source>
        <strain evidence="10 13">15S00348</strain>
    </source>
</reference>
<gene>
    <name evidence="12" type="ORF">B8A44_02280</name>
    <name evidence="10" type="ORF">BWX42_09185</name>
    <name evidence="11" type="ORF">FNV33_01565</name>
</gene>
<sequence>MFTYYIMPIFSATIATVGFGILYNIPKRTIPASATTSGLGWIVYFICTQVFHLPLFVGTTLASFTIALISQLFAKHYRMPVTIFAIPAIIPLVPGGSAYNSMLAFVTGEILSAMRYLIETFIVAGGLALGLTVNSAIFQVLSPRAIIQQGRRYLP</sequence>
<reference evidence="12 14" key="2">
    <citation type="submission" date="2017-03" db="EMBL/GenBank/DDBJ databases">
        <title>wgs assembly of Dolosigranulum pigrum KPL CDC strains.</title>
        <authorList>
            <person name="Brugger S.D."/>
            <person name="Pettigrew M."/>
            <person name="Kong Y."/>
            <person name="Lemon K.P."/>
        </authorList>
    </citation>
    <scope>NUCLEOTIDE SEQUENCE [LARGE SCALE GENOMIC DNA]</scope>
    <source>
        <strain evidence="12 14">KPL1931_CDC4294-98</strain>
    </source>
</reference>
<evidence type="ECO:0000313" key="10">
    <source>
        <dbReference type="EMBL" id="OOL81851.1"/>
    </source>
</evidence>
<name>A0A1S8KQM4_9LACT</name>
<dbReference type="PANTHER" id="PTHR34390">
    <property type="entry name" value="UPF0442 PROTEIN YJJB-RELATED"/>
    <property type="match status" value="1"/>
</dbReference>
<dbReference type="GO" id="GO:0015744">
    <property type="term" value="P:succinate transport"/>
    <property type="evidence" value="ECO:0007669"/>
    <property type="project" value="TreeGrafter"/>
</dbReference>
<dbReference type="GO" id="GO:0005886">
    <property type="term" value="C:plasma membrane"/>
    <property type="evidence" value="ECO:0007669"/>
    <property type="project" value="UniProtKB-SubCell"/>
</dbReference>
<keyword evidence="6 8" id="KW-0472">Membrane</keyword>
<dbReference type="KEGG" id="dpm:FNV33_01565"/>
<evidence type="ECO:0000256" key="6">
    <source>
        <dbReference type="ARBA" id="ARBA00023136"/>
    </source>
</evidence>
<dbReference type="Proteomes" id="UP000249099">
    <property type="component" value="Unassembled WGS sequence"/>
</dbReference>
<evidence type="ECO:0000259" key="9">
    <source>
        <dbReference type="Pfam" id="PF12821"/>
    </source>
</evidence>
<protein>
    <submittedName>
        <fullName evidence="11">Threonine/serine exporter</fullName>
    </submittedName>
</protein>
<comment type="subcellular location">
    <subcellularLocation>
        <location evidence="1">Cell membrane</location>
        <topology evidence="1">Multi-pass membrane protein</topology>
    </subcellularLocation>
</comment>
<dbReference type="Proteomes" id="UP000190409">
    <property type="component" value="Unassembled WGS sequence"/>
</dbReference>
<dbReference type="Pfam" id="PF12821">
    <property type="entry name" value="ThrE_2"/>
    <property type="match status" value="1"/>
</dbReference>
<reference evidence="11 15" key="3">
    <citation type="submission" date="2019-07" db="EMBL/GenBank/DDBJ databases">
        <title>Genome assembly of a nasal isolate of Dolosigranulum pigrum from a chronic sinusitis patient.</title>
        <authorList>
            <person name="Baig S."/>
            <person name="Overballe-Petersen S."/>
            <person name="Kaspar U."/>
            <person name="Rendboe A."/>
            <person name="de Man T."/>
            <person name="Liu C."/>
            <person name="Price L.B."/>
            <person name="Stegger M."/>
            <person name="Becker K."/>
            <person name="Skytt Andersen P."/>
        </authorList>
    </citation>
    <scope>NUCLEOTIDE SEQUENCE [LARGE SCALE GENOMIC DNA]</scope>
    <source>
        <strain evidence="11 15">83VPs-KB5</strain>
    </source>
</reference>